<gene>
    <name evidence="6" type="primary">LOC100792549</name>
    <name evidence="5" type="ORF">GLYMA_06G022100</name>
</gene>
<dbReference type="PaxDb" id="3847-GLYMA06G02460.1"/>
<feature type="domain" description="HTH La-type RNA-binding" evidence="4">
    <location>
        <begin position="358"/>
        <end position="447"/>
    </location>
</feature>
<evidence type="ECO:0000256" key="3">
    <source>
        <dbReference type="SAM" id="MobiDB-lite"/>
    </source>
</evidence>
<evidence type="ECO:0000313" key="5">
    <source>
        <dbReference type="EMBL" id="KRH51674.1"/>
    </source>
</evidence>
<evidence type="ECO:0000313" key="7">
    <source>
        <dbReference type="Proteomes" id="UP000008827"/>
    </source>
</evidence>
<name>I1K7H8_SOYBN</name>
<dbReference type="InterPro" id="IPR045180">
    <property type="entry name" value="La_dom_prot"/>
</dbReference>
<dbReference type="PANTHER" id="PTHR22792:SF155">
    <property type="entry name" value="LA-RELATED PROTEIN 1C-LIKE"/>
    <property type="match status" value="1"/>
</dbReference>
<dbReference type="GeneID" id="100792549"/>
<dbReference type="FunFam" id="1.10.10.10:FF:000131">
    <property type="entry name" value="la-related protein 1B isoform X2"/>
    <property type="match status" value="1"/>
</dbReference>
<dbReference type="EnsemblPlants" id="KRH51674">
    <property type="protein sequence ID" value="KRH51674"/>
    <property type="gene ID" value="GLYMA_06G022100"/>
</dbReference>
<dbReference type="KEGG" id="gmx:100792549"/>
<feature type="compositionally biased region" description="Polar residues" evidence="3">
    <location>
        <begin position="127"/>
        <end position="149"/>
    </location>
</feature>
<dbReference type="CDD" id="cd07323">
    <property type="entry name" value="LAM"/>
    <property type="match status" value="1"/>
</dbReference>
<feature type="region of interest" description="Disordered" evidence="3">
    <location>
        <begin position="478"/>
        <end position="511"/>
    </location>
</feature>
<evidence type="ECO:0000259" key="4">
    <source>
        <dbReference type="PROSITE" id="PS50961"/>
    </source>
</evidence>
<feature type="compositionally biased region" description="Polar residues" evidence="3">
    <location>
        <begin position="1"/>
        <end position="29"/>
    </location>
</feature>
<feature type="compositionally biased region" description="Polar residues" evidence="3">
    <location>
        <begin position="58"/>
        <end position="72"/>
    </location>
</feature>
<feature type="compositionally biased region" description="Polar residues" evidence="3">
    <location>
        <begin position="174"/>
        <end position="190"/>
    </location>
</feature>
<dbReference type="OrthoDB" id="340227at2759"/>
<feature type="region of interest" description="Disordered" evidence="3">
    <location>
        <begin position="1"/>
        <end position="201"/>
    </location>
</feature>
<feature type="compositionally biased region" description="Polar residues" evidence="3">
    <location>
        <begin position="103"/>
        <end position="119"/>
    </location>
</feature>
<dbReference type="SUPFAM" id="SSF46785">
    <property type="entry name" value="Winged helix' DNA-binding domain"/>
    <property type="match status" value="1"/>
</dbReference>
<feature type="compositionally biased region" description="Polar residues" evidence="3">
    <location>
        <begin position="494"/>
        <end position="511"/>
    </location>
</feature>
<feature type="compositionally biased region" description="Low complexity" evidence="3">
    <location>
        <begin position="293"/>
        <end position="302"/>
    </location>
</feature>
<dbReference type="RefSeq" id="XP_003527653.1">
    <property type="nucleotide sequence ID" value="XM_003527605.5"/>
</dbReference>
<feature type="compositionally biased region" description="Low complexity" evidence="3">
    <location>
        <begin position="48"/>
        <end position="57"/>
    </location>
</feature>
<feature type="region of interest" description="Disordered" evidence="3">
    <location>
        <begin position="248"/>
        <end position="319"/>
    </location>
</feature>
<dbReference type="STRING" id="3847.I1K7H8"/>
<dbReference type="AlphaFoldDB" id="I1K7H8"/>
<dbReference type="PROSITE" id="PS50961">
    <property type="entry name" value="HTH_LA"/>
    <property type="match status" value="1"/>
</dbReference>
<dbReference type="GO" id="GO:0003723">
    <property type="term" value="F:RNA binding"/>
    <property type="evidence" value="ECO:0000318"/>
    <property type="project" value="GO_Central"/>
</dbReference>
<dbReference type="EMBL" id="CM000839">
    <property type="protein sequence ID" value="KRH51674.1"/>
    <property type="molecule type" value="Genomic_DNA"/>
</dbReference>
<evidence type="ECO:0000313" key="6">
    <source>
        <dbReference type="EnsemblPlants" id="KRH51674"/>
    </source>
</evidence>
<dbReference type="InterPro" id="IPR036390">
    <property type="entry name" value="WH_DNA-bd_sf"/>
</dbReference>
<dbReference type="SMR" id="I1K7H8"/>
<sequence>MVTTTVDSSSNHHSPTAADTSNNFPQKTMPSPWAQVVRGADAEPNDQSPPSSSSSSSLDSINSNGPAVQTSDIAVKPAWKKPEANGVAEVGPVMGAHSWPDLSESTKPTAKLTSDSSVKTAADEESTTTPQGPVTSDPPQKQATANAKPSPTPAMNYGMANRQRSMKQRGGANGNNVGSGPVQNNFSGTTPNLPPPPPPPPFPVLLMPPSTFAHGIPGAPVPTPRDPYRNNNWDARPQHGGFMPPMNEHRSPSHRGNAGHHPRGEGPYHNSYGNRRDQDRVGYANTRDAHVNQQRMPPRGLMRPPPPNPAPFMGPQPMRPLANPAGFPEYYYFPTLQFEPFGGMPFFTHAPPPAMFYPVAETPLTNTIANQIDYYFSDANLVKDEYLRSNMDEQGWVPISLIASFPRVRSLTSNIKLILDSLRTSTFVEVQGDKLRRRTEWMKWLPSVQLLAKSGSISPSESSSNNLAADFEKITVDDAKVNAKPTANDDAAGESSTQSQVPNDATTVSSN</sequence>
<keyword evidence="7" id="KW-1185">Reference proteome</keyword>
<dbReference type="Proteomes" id="UP000008827">
    <property type="component" value="Chromosome 6"/>
</dbReference>
<evidence type="ECO:0000256" key="1">
    <source>
        <dbReference type="ARBA" id="ARBA00022884"/>
    </source>
</evidence>
<dbReference type="Gramene" id="KRH51674">
    <property type="protein sequence ID" value="KRH51674"/>
    <property type="gene ID" value="GLYMA_06G022100"/>
</dbReference>
<reference evidence="5 6" key="1">
    <citation type="journal article" date="2010" name="Nature">
        <title>Genome sequence of the palaeopolyploid soybean.</title>
        <authorList>
            <person name="Schmutz J."/>
            <person name="Cannon S.B."/>
            <person name="Schlueter J."/>
            <person name="Ma J."/>
            <person name="Mitros T."/>
            <person name="Nelson W."/>
            <person name="Hyten D.L."/>
            <person name="Song Q."/>
            <person name="Thelen J.J."/>
            <person name="Cheng J."/>
            <person name="Xu D."/>
            <person name="Hellsten U."/>
            <person name="May G.D."/>
            <person name="Yu Y."/>
            <person name="Sakurai T."/>
            <person name="Umezawa T."/>
            <person name="Bhattacharyya M.K."/>
            <person name="Sandhu D."/>
            <person name="Valliyodan B."/>
            <person name="Lindquist E."/>
            <person name="Peto M."/>
            <person name="Grant D."/>
            <person name="Shu S."/>
            <person name="Goodstein D."/>
            <person name="Barry K."/>
            <person name="Futrell-Griggs M."/>
            <person name="Abernathy B."/>
            <person name="Du J."/>
            <person name="Tian Z."/>
            <person name="Zhu L."/>
            <person name="Gill N."/>
            <person name="Joshi T."/>
            <person name="Libault M."/>
            <person name="Sethuraman A."/>
            <person name="Zhang X.-C."/>
            <person name="Shinozaki K."/>
            <person name="Nguyen H.T."/>
            <person name="Wing R.A."/>
            <person name="Cregan P."/>
            <person name="Specht J."/>
            <person name="Grimwood J."/>
            <person name="Rokhsar D."/>
            <person name="Stacey G."/>
            <person name="Shoemaker R.C."/>
            <person name="Jackson S.A."/>
        </authorList>
    </citation>
    <scope>NUCLEOTIDE SEQUENCE [LARGE SCALE GENOMIC DNA]</scope>
    <source>
        <strain evidence="6">cv. Williams 82</strain>
        <tissue evidence="5">Callus</tissue>
    </source>
</reference>
<dbReference type="eggNOG" id="KOG2590">
    <property type="taxonomic scope" value="Eukaryota"/>
</dbReference>
<dbReference type="SMART" id="SM00715">
    <property type="entry name" value="LA"/>
    <property type="match status" value="1"/>
</dbReference>
<feature type="compositionally biased region" description="Pro residues" evidence="3">
    <location>
        <begin position="303"/>
        <end position="318"/>
    </location>
</feature>
<feature type="compositionally biased region" description="Pro residues" evidence="3">
    <location>
        <begin position="192"/>
        <end position="201"/>
    </location>
</feature>
<keyword evidence="1 2" id="KW-0694">RNA-binding</keyword>
<proteinExistence type="predicted"/>
<dbReference type="Pfam" id="PF05383">
    <property type="entry name" value="La"/>
    <property type="match status" value="1"/>
</dbReference>
<protein>
    <recommendedName>
        <fullName evidence="4">HTH La-type RNA-binding domain-containing protein</fullName>
    </recommendedName>
</protein>
<dbReference type="InterPro" id="IPR006630">
    <property type="entry name" value="La_HTH"/>
</dbReference>
<dbReference type="PANTHER" id="PTHR22792">
    <property type="entry name" value="LUPUS LA PROTEIN-RELATED"/>
    <property type="match status" value="1"/>
</dbReference>
<dbReference type="HOGENOM" id="CLU_026607_1_1_1"/>
<evidence type="ECO:0000256" key="2">
    <source>
        <dbReference type="PROSITE-ProRule" id="PRU00332"/>
    </source>
</evidence>
<reference evidence="6" key="2">
    <citation type="submission" date="2018-02" db="UniProtKB">
        <authorList>
            <consortium name="EnsemblPlants"/>
        </authorList>
    </citation>
    <scope>IDENTIFICATION</scope>
    <source>
        <strain evidence="6">Williams 82</strain>
    </source>
</reference>
<dbReference type="Gene3D" id="1.10.10.10">
    <property type="entry name" value="Winged helix-like DNA-binding domain superfamily/Winged helix DNA-binding domain"/>
    <property type="match status" value="1"/>
</dbReference>
<reference evidence="5" key="3">
    <citation type="submission" date="2018-07" db="EMBL/GenBank/DDBJ databases">
        <title>WGS assembly of Glycine max.</title>
        <authorList>
            <person name="Schmutz J."/>
            <person name="Cannon S."/>
            <person name="Schlueter J."/>
            <person name="Ma J."/>
            <person name="Mitros T."/>
            <person name="Nelson W."/>
            <person name="Hyten D."/>
            <person name="Song Q."/>
            <person name="Thelen J."/>
            <person name="Cheng J."/>
            <person name="Xu D."/>
            <person name="Hellsten U."/>
            <person name="May G."/>
            <person name="Yu Y."/>
            <person name="Sakurai T."/>
            <person name="Umezawa T."/>
            <person name="Bhattacharyya M."/>
            <person name="Sandhu D."/>
            <person name="Valliyodan B."/>
            <person name="Lindquist E."/>
            <person name="Peto M."/>
            <person name="Grant D."/>
            <person name="Shu S."/>
            <person name="Goodstein D."/>
            <person name="Barry K."/>
            <person name="Futrell-Griggs M."/>
            <person name="Abernathy B."/>
            <person name="Du J."/>
            <person name="Tian Z."/>
            <person name="Zhu L."/>
            <person name="Gill N."/>
            <person name="Joshi T."/>
            <person name="Libault M."/>
            <person name="Sethuraman A."/>
            <person name="Zhang X."/>
            <person name="Shinozaki K."/>
            <person name="Nguyen H."/>
            <person name="Wing R."/>
            <person name="Cregan P."/>
            <person name="Specht J."/>
            <person name="Grimwood J."/>
            <person name="Rokhsar D."/>
            <person name="Stacey G."/>
            <person name="Shoemaker R."/>
            <person name="Jackson S."/>
        </authorList>
    </citation>
    <scope>NUCLEOTIDE SEQUENCE</scope>
    <source>
        <tissue evidence="5">Callus</tissue>
    </source>
</reference>
<dbReference type="InterPro" id="IPR036388">
    <property type="entry name" value="WH-like_DNA-bd_sf"/>
</dbReference>
<accession>I1K7H8</accession>
<organism evidence="6">
    <name type="scientific">Glycine max</name>
    <name type="common">Soybean</name>
    <name type="synonym">Glycine hispida</name>
    <dbReference type="NCBI Taxonomy" id="3847"/>
    <lineage>
        <taxon>Eukaryota</taxon>
        <taxon>Viridiplantae</taxon>
        <taxon>Streptophyta</taxon>
        <taxon>Embryophyta</taxon>
        <taxon>Tracheophyta</taxon>
        <taxon>Spermatophyta</taxon>
        <taxon>Magnoliopsida</taxon>
        <taxon>eudicotyledons</taxon>
        <taxon>Gunneridae</taxon>
        <taxon>Pentapetalae</taxon>
        <taxon>rosids</taxon>
        <taxon>fabids</taxon>
        <taxon>Fabales</taxon>
        <taxon>Fabaceae</taxon>
        <taxon>Papilionoideae</taxon>
        <taxon>50 kb inversion clade</taxon>
        <taxon>NPAAA clade</taxon>
        <taxon>indigoferoid/millettioid clade</taxon>
        <taxon>Phaseoleae</taxon>
        <taxon>Glycine</taxon>
        <taxon>Glycine subgen. Soja</taxon>
    </lineage>
</organism>
<dbReference type="OMA" id="LTNDIQM"/>